<name>A0A3M7PS64_BRAPC</name>
<evidence type="ECO:0000313" key="2">
    <source>
        <dbReference type="EMBL" id="RNA01956.1"/>
    </source>
</evidence>
<feature type="non-terminal residue" evidence="2">
    <location>
        <position position="1"/>
    </location>
</feature>
<gene>
    <name evidence="2" type="ORF">BpHYR1_030685</name>
</gene>
<keyword evidence="1" id="KW-0175">Coiled coil</keyword>
<dbReference type="Gene3D" id="1.20.1480.30">
    <property type="entry name" value="Designed four-helix bundle protein"/>
    <property type="match status" value="1"/>
</dbReference>
<dbReference type="EMBL" id="REGN01009095">
    <property type="protein sequence ID" value="RNA01956.1"/>
    <property type="molecule type" value="Genomic_DNA"/>
</dbReference>
<protein>
    <submittedName>
        <fullName evidence="2">Uncharacterized protein</fullName>
    </submittedName>
</protein>
<proteinExistence type="predicted"/>
<dbReference type="AlphaFoldDB" id="A0A3M7PS64"/>
<organism evidence="2 3">
    <name type="scientific">Brachionus plicatilis</name>
    <name type="common">Marine rotifer</name>
    <name type="synonym">Brachionus muelleri</name>
    <dbReference type="NCBI Taxonomy" id="10195"/>
    <lineage>
        <taxon>Eukaryota</taxon>
        <taxon>Metazoa</taxon>
        <taxon>Spiralia</taxon>
        <taxon>Gnathifera</taxon>
        <taxon>Rotifera</taxon>
        <taxon>Eurotatoria</taxon>
        <taxon>Monogononta</taxon>
        <taxon>Pseudotrocha</taxon>
        <taxon>Ploima</taxon>
        <taxon>Brachionidae</taxon>
        <taxon>Brachionus</taxon>
    </lineage>
</organism>
<reference evidence="2 3" key="1">
    <citation type="journal article" date="2018" name="Sci. Rep.">
        <title>Genomic signatures of local adaptation to the degree of environmental predictability in rotifers.</title>
        <authorList>
            <person name="Franch-Gras L."/>
            <person name="Hahn C."/>
            <person name="Garcia-Roger E.M."/>
            <person name="Carmona M.J."/>
            <person name="Serra M."/>
            <person name="Gomez A."/>
        </authorList>
    </citation>
    <scope>NUCLEOTIDE SEQUENCE [LARGE SCALE GENOMIC DNA]</scope>
    <source>
        <strain evidence="2">HYR1</strain>
    </source>
</reference>
<dbReference type="Proteomes" id="UP000276133">
    <property type="component" value="Unassembled WGS sequence"/>
</dbReference>
<accession>A0A3M7PS64</accession>
<evidence type="ECO:0000313" key="3">
    <source>
        <dbReference type="Proteomes" id="UP000276133"/>
    </source>
</evidence>
<evidence type="ECO:0000256" key="1">
    <source>
        <dbReference type="SAM" id="Coils"/>
    </source>
</evidence>
<comment type="caution">
    <text evidence="2">The sequence shown here is derived from an EMBL/GenBank/DDBJ whole genome shotgun (WGS) entry which is preliminary data.</text>
</comment>
<sequence length="165" mass="19635">HLSMIFNFARLSTEMNEMNEIKELLISLEKKVIVIEETIKNVRKDLDDMRKDLDDMRKDLDDLRKDFNEFKDKTTDKFDEIKTSIQLETSATHLSLVKINEILTNIKISWMASNSSLDDNKCYINNTDNYYVYAICRQYMGNNYYKKKVLVLTMQLIINYFCVKK</sequence>
<feature type="coiled-coil region" evidence="1">
    <location>
        <begin position="11"/>
        <end position="73"/>
    </location>
</feature>
<keyword evidence="3" id="KW-1185">Reference proteome</keyword>